<proteinExistence type="predicted"/>
<evidence type="ECO:0000313" key="3">
    <source>
        <dbReference type="Proteomes" id="UP001151760"/>
    </source>
</evidence>
<keyword evidence="3" id="KW-1185">Reference proteome</keyword>
<reference evidence="2" key="2">
    <citation type="submission" date="2022-01" db="EMBL/GenBank/DDBJ databases">
        <authorList>
            <person name="Yamashiro T."/>
            <person name="Shiraishi A."/>
            <person name="Satake H."/>
            <person name="Nakayama K."/>
        </authorList>
    </citation>
    <scope>NUCLEOTIDE SEQUENCE</scope>
</reference>
<keyword evidence="1" id="KW-0175">Coiled coil</keyword>
<dbReference type="EMBL" id="BQNB010017082">
    <property type="protein sequence ID" value="GJT59140.1"/>
    <property type="molecule type" value="Genomic_DNA"/>
</dbReference>
<name>A0ABQ5F749_9ASTR</name>
<sequence>MKQILERAGYEAAIRFQEQLNEEESQRIARDAEVAQRLQEEFDAAEKQKIAQVHQATQGFTEDKWEDIRARVEADEELTQKLQDQARMLVDMINQRKRYFASQKA</sequence>
<reference evidence="2" key="1">
    <citation type="journal article" date="2022" name="Int. J. Mol. Sci.">
        <title>Draft Genome of Tanacetum Coccineum: Genomic Comparison of Closely Related Tanacetum-Family Plants.</title>
        <authorList>
            <person name="Yamashiro T."/>
            <person name="Shiraishi A."/>
            <person name="Nakayama K."/>
            <person name="Satake H."/>
        </authorList>
    </citation>
    <scope>NUCLEOTIDE SEQUENCE</scope>
</reference>
<accession>A0ABQ5F749</accession>
<evidence type="ECO:0000256" key="1">
    <source>
        <dbReference type="SAM" id="Coils"/>
    </source>
</evidence>
<gene>
    <name evidence="2" type="ORF">Tco_1002673</name>
</gene>
<comment type="caution">
    <text evidence="2">The sequence shown here is derived from an EMBL/GenBank/DDBJ whole genome shotgun (WGS) entry which is preliminary data.</text>
</comment>
<evidence type="ECO:0000313" key="2">
    <source>
        <dbReference type="EMBL" id="GJT59140.1"/>
    </source>
</evidence>
<organism evidence="2 3">
    <name type="scientific">Tanacetum coccineum</name>
    <dbReference type="NCBI Taxonomy" id="301880"/>
    <lineage>
        <taxon>Eukaryota</taxon>
        <taxon>Viridiplantae</taxon>
        <taxon>Streptophyta</taxon>
        <taxon>Embryophyta</taxon>
        <taxon>Tracheophyta</taxon>
        <taxon>Spermatophyta</taxon>
        <taxon>Magnoliopsida</taxon>
        <taxon>eudicotyledons</taxon>
        <taxon>Gunneridae</taxon>
        <taxon>Pentapetalae</taxon>
        <taxon>asterids</taxon>
        <taxon>campanulids</taxon>
        <taxon>Asterales</taxon>
        <taxon>Asteraceae</taxon>
        <taxon>Asteroideae</taxon>
        <taxon>Anthemideae</taxon>
        <taxon>Anthemidinae</taxon>
        <taxon>Tanacetum</taxon>
    </lineage>
</organism>
<dbReference type="Proteomes" id="UP001151760">
    <property type="component" value="Unassembled WGS sequence"/>
</dbReference>
<feature type="coiled-coil region" evidence="1">
    <location>
        <begin position="21"/>
        <end position="55"/>
    </location>
</feature>
<protein>
    <submittedName>
        <fullName evidence="2">Uncharacterized protein</fullName>
    </submittedName>
</protein>